<evidence type="ECO:0000313" key="3">
    <source>
        <dbReference type="Proteomes" id="UP000063789"/>
    </source>
</evidence>
<dbReference type="Proteomes" id="UP000063789">
    <property type="component" value="Chromosome"/>
</dbReference>
<dbReference type="PROSITE" id="PS51257">
    <property type="entry name" value="PROKAR_LIPOPROTEIN"/>
    <property type="match status" value="1"/>
</dbReference>
<feature type="signal peptide" evidence="1">
    <location>
        <begin position="1"/>
        <end position="22"/>
    </location>
</feature>
<keyword evidence="1" id="KW-0732">Signal</keyword>
<protein>
    <recommendedName>
        <fullName evidence="4">DUF3558 domain-containing protein</fullName>
    </recommendedName>
</protein>
<dbReference type="EMBL" id="CP011853">
    <property type="protein sequence ID" value="ALG85782.1"/>
    <property type="molecule type" value="Genomic_DNA"/>
</dbReference>
<dbReference type="STRING" id="1136941.ACH46_16435"/>
<dbReference type="KEGG" id="goq:ACH46_16435"/>
<sequence>MTTIRTRIGAAMIAAVAAWTLASCTVDGQAVREGRAVGSDTGHVDTSKFDKLLAECEVLPASTIARTVGGTTAAPNFFGANCRWTIQPGTIDVTFNWFEWGDYNLEKETAKHLGFTTENIQVRSQSGFTQRDPKRPAVCGVTAKSQSGGIFTWWVERESAPQGDACAAPIKLMELILSGAN</sequence>
<accession>A0A0N9NJI3</accession>
<dbReference type="RefSeq" id="WP_062393873.1">
    <property type="nucleotide sequence ID" value="NZ_CP011853.1"/>
</dbReference>
<reference evidence="3" key="1">
    <citation type="submission" date="2015-06" db="EMBL/GenBank/DDBJ databases">
        <title>Complete genome sequence and metabolic analysis of phthalate degradation pathway in Gordonia sp. QH-11.</title>
        <authorList>
            <person name="Jin D."/>
            <person name="Kong X."/>
            <person name="Bai Z."/>
        </authorList>
    </citation>
    <scope>NUCLEOTIDE SEQUENCE [LARGE SCALE GENOMIC DNA]</scope>
    <source>
        <strain evidence="3">QH-11</strain>
    </source>
</reference>
<name>A0A0N9NJI3_9ACTN</name>
<feature type="chain" id="PRO_5038641244" description="DUF3558 domain-containing protein" evidence="1">
    <location>
        <begin position="23"/>
        <end position="181"/>
    </location>
</feature>
<dbReference type="AlphaFoldDB" id="A0A0N9NJI3"/>
<gene>
    <name evidence="2" type="ORF">ACH46_16435</name>
</gene>
<dbReference type="Pfam" id="PF12079">
    <property type="entry name" value="DUF3558"/>
    <property type="match status" value="1"/>
</dbReference>
<evidence type="ECO:0000313" key="2">
    <source>
        <dbReference type="EMBL" id="ALG85782.1"/>
    </source>
</evidence>
<dbReference type="InterPro" id="IPR024520">
    <property type="entry name" value="DUF3558"/>
</dbReference>
<organism evidence="2 3">
    <name type="scientific">Gordonia phthalatica</name>
    <dbReference type="NCBI Taxonomy" id="1136941"/>
    <lineage>
        <taxon>Bacteria</taxon>
        <taxon>Bacillati</taxon>
        <taxon>Actinomycetota</taxon>
        <taxon>Actinomycetes</taxon>
        <taxon>Mycobacteriales</taxon>
        <taxon>Gordoniaceae</taxon>
        <taxon>Gordonia</taxon>
    </lineage>
</organism>
<dbReference type="OrthoDB" id="4761308at2"/>
<evidence type="ECO:0008006" key="4">
    <source>
        <dbReference type="Google" id="ProtNLM"/>
    </source>
</evidence>
<evidence type="ECO:0000256" key="1">
    <source>
        <dbReference type="SAM" id="SignalP"/>
    </source>
</evidence>
<keyword evidence="3" id="KW-1185">Reference proteome</keyword>
<reference evidence="2 3" key="2">
    <citation type="journal article" date="2017" name="Int. J. Syst. Evol. Microbiol.">
        <title>Gordonia phthalatica sp. nov., a di-n-butyl phthalate-degrading bacterium isolated from activated sludge.</title>
        <authorList>
            <person name="Jin D."/>
            <person name="Kong X."/>
            <person name="Jia M."/>
            <person name="Yu X."/>
            <person name="Wang X."/>
            <person name="Zhuang X."/>
            <person name="Deng Y."/>
            <person name="Bai Z."/>
        </authorList>
    </citation>
    <scope>NUCLEOTIDE SEQUENCE [LARGE SCALE GENOMIC DNA]</scope>
    <source>
        <strain evidence="2 3">QH-11</strain>
    </source>
</reference>
<dbReference type="PATRIC" id="fig|1136941.3.peg.3360"/>
<proteinExistence type="predicted"/>